<evidence type="ECO:0000256" key="1">
    <source>
        <dbReference type="SAM" id="Phobius"/>
    </source>
</evidence>
<keyword evidence="1" id="KW-0812">Transmembrane</keyword>
<dbReference type="AlphaFoldDB" id="A0A485AS41"/>
<name>A0A485AS41_KLUCR</name>
<reference evidence="2 3" key="1">
    <citation type="submission" date="2019-03" db="EMBL/GenBank/DDBJ databases">
        <authorList>
            <consortium name="Pathogen Informatics"/>
        </authorList>
    </citation>
    <scope>NUCLEOTIDE SEQUENCE [LARGE SCALE GENOMIC DNA]</scope>
    <source>
        <strain evidence="2 3">NCTC12993</strain>
    </source>
</reference>
<evidence type="ECO:0000313" key="3">
    <source>
        <dbReference type="Proteomes" id="UP000401081"/>
    </source>
</evidence>
<feature type="transmembrane region" description="Helical" evidence="1">
    <location>
        <begin position="28"/>
        <end position="48"/>
    </location>
</feature>
<keyword evidence="1" id="KW-0472">Membrane</keyword>
<keyword evidence="1" id="KW-1133">Transmembrane helix</keyword>
<keyword evidence="3" id="KW-1185">Reference proteome</keyword>
<gene>
    <name evidence="2" type="ORF">NCTC12993_02867</name>
</gene>
<dbReference type="EMBL" id="CAADJD010000018">
    <property type="protein sequence ID" value="VFS63804.1"/>
    <property type="molecule type" value="Genomic_DNA"/>
</dbReference>
<evidence type="ECO:0000313" key="2">
    <source>
        <dbReference type="EMBL" id="VFS63804.1"/>
    </source>
</evidence>
<organism evidence="2 3">
    <name type="scientific">Kluyvera cryocrescens</name>
    <name type="common">Kluyvera citrophila</name>
    <dbReference type="NCBI Taxonomy" id="580"/>
    <lineage>
        <taxon>Bacteria</taxon>
        <taxon>Pseudomonadati</taxon>
        <taxon>Pseudomonadota</taxon>
        <taxon>Gammaproteobacteria</taxon>
        <taxon>Enterobacterales</taxon>
        <taxon>Enterobacteriaceae</taxon>
        <taxon>Kluyvera</taxon>
    </lineage>
</organism>
<dbReference type="Proteomes" id="UP000401081">
    <property type="component" value="Unassembled WGS sequence"/>
</dbReference>
<proteinExistence type="predicted"/>
<protein>
    <submittedName>
        <fullName evidence="2">Uncharacterized protein</fullName>
    </submittedName>
</protein>
<accession>A0A485AS41</accession>
<sequence length="108" mass="11701">MVGEESLACGDRQARKGLASRMFHDTGFINLPFTVFDVGTFVVLFLTFRHADFDLAPGVLPIEGEGDDGVTFTVDAAVQIVQLGADSIAVYACALDRIRSGLRRRPLV</sequence>